<reference evidence="2 3" key="1">
    <citation type="submission" date="2020-08" db="EMBL/GenBank/DDBJ databases">
        <title>Sequencing the genomes of 1000 actinobacteria strains.</title>
        <authorList>
            <person name="Klenk H.-P."/>
        </authorList>
    </citation>
    <scope>NUCLEOTIDE SEQUENCE [LARGE SCALE GENOMIC DNA]</scope>
    <source>
        <strain evidence="2 3">DSM 45784</strain>
    </source>
</reference>
<organism evidence="2 3">
    <name type="scientific">Sphaerisporangium siamense</name>
    <dbReference type="NCBI Taxonomy" id="795645"/>
    <lineage>
        <taxon>Bacteria</taxon>
        <taxon>Bacillati</taxon>
        <taxon>Actinomycetota</taxon>
        <taxon>Actinomycetes</taxon>
        <taxon>Streptosporangiales</taxon>
        <taxon>Streptosporangiaceae</taxon>
        <taxon>Sphaerisporangium</taxon>
    </lineage>
</organism>
<feature type="region of interest" description="Disordered" evidence="1">
    <location>
        <begin position="1"/>
        <end position="27"/>
    </location>
</feature>
<protein>
    <submittedName>
        <fullName evidence="2">Uncharacterized protein</fullName>
    </submittedName>
</protein>
<accession>A0A7W7DC32</accession>
<gene>
    <name evidence="2" type="ORF">BJ982_005363</name>
</gene>
<name>A0A7W7DC32_9ACTN</name>
<evidence type="ECO:0000313" key="2">
    <source>
        <dbReference type="EMBL" id="MBB4703819.1"/>
    </source>
</evidence>
<evidence type="ECO:0000256" key="1">
    <source>
        <dbReference type="SAM" id="MobiDB-lite"/>
    </source>
</evidence>
<sequence>MQASPWLKKAPSTAQATAEGRSASSQTIRQFFPPSSIRVGVWLTAAAWMTARPAPGEPVKATFLTPGWVTRIRPCSGPPCTTDTTSSGSTSATSSQIRVGVIGVCSPGLSTTALPAARAGASLPPVWIGGQLKGMIAPTTPYGTSSVVSSENGVCRAWPCSATMAPAKKSNRPMQANTSPRAWSSGLPFSRVSIRAISSAWARRVSATAFSALARSAAGRAAQTGWAAATRATAAPISSPLCGRTQVISEPSAGSLTTNGSRSLWPAHRCW</sequence>
<dbReference type="EMBL" id="JACHND010000001">
    <property type="protein sequence ID" value="MBB4703819.1"/>
    <property type="molecule type" value="Genomic_DNA"/>
</dbReference>
<dbReference type="Proteomes" id="UP000542210">
    <property type="component" value="Unassembled WGS sequence"/>
</dbReference>
<evidence type="ECO:0000313" key="3">
    <source>
        <dbReference type="Proteomes" id="UP000542210"/>
    </source>
</evidence>
<keyword evidence="3" id="KW-1185">Reference proteome</keyword>
<comment type="caution">
    <text evidence="2">The sequence shown here is derived from an EMBL/GenBank/DDBJ whole genome shotgun (WGS) entry which is preliminary data.</text>
</comment>
<proteinExistence type="predicted"/>
<feature type="compositionally biased region" description="Polar residues" evidence="1">
    <location>
        <begin position="12"/>
        <end position="27"/>
    </location>
</feature>
<dbReference type="AlphaFoldDB" id="A0A7W7DC32"/>